<organism evidence="1 2">
    <name type="scientific">Candidatus Magasanikbacteria bacterium CG10_big_fil_rev_8_21_14_0_10_38_6</name>
    <dbReference type="NCBI Taxonomy" id="1974647"/>
    <lineage>
        <taxon>Bacteria</taxon>
        <taxon>Candidatus Magasanikiibacteriota</taxon>
    </lineage>
</organism>
<comment type="caution">
    <text evidence="1">The sequence shown here is derived from an EMBL/GenBank/DDBJ whole genome shotgun (WGS) entry which is preliminary data.</text>
</comment>
<evidence type="ECO:0008006" key="3">
    <source>
        <dbReference type="Google" id="ProtNLM"/>
    </source>
</evidence>
<dbReference type="InterPro" id="IPR014710">
    <property type="entry name" value="RmlC-like_jellyroll"/>
</dbReference>
<accession>A0A2M6P027</accession>
<protein>
    <recommendedName>
        <fullName evidence="3">Cupin type-1 domain-containing protein</fullName>
    </recommendedName>
</protein>
<sequence>MTEQPFITTFTFKDQAPKEGRNLKSVKVGEVYISRAELEPYAIIGNAYFHSTNIMMFVEKGKVQAKYKSIDGQKEQEQTIDPGSVVVHIPEKVAFALKNMDDTKTVVVMFSDKPIQSSDDEHEYILYT</sequence>
<evidence type="ECO:0000313" key="2">
    <source>
        <dbReference type="Proteomes" id="UP000228528"/>
    </source>
</evidence>
<reference evidence="2" key="1">
    <citation type="submission" date="2017-09" db="EMBL/GenBank/DDBJ databases">
        <title>Depth-based differentiation of microbial function through sediment-hosted aquifers and enrichment of novel symbionts in the deep terrestrial subsurface.</title>
        <authorList>
            <person name="Probst A.J."/>
            <person name="Ladd B."/>
            <person name="Jarett J.K."/>
            <person name="Geller-Mcgrath D.E."/>
            <person name="Sieber C.M.K."/>
            <person name="Emerson J.B."/>
            <person name="Anantharaman K."/>
            <person name="Thomas B.C."/>
            <person name="Malmstrom R."/>
            <person name="Stieglmeier M."/>
            <person name="Klingl A."/>
            <person name="Woyke T."/>
            <person name="Ryan C.M."/>
            <person name="Banfield J.F."/>
        </authorList>
    </citation>
    <scope>NUCLEOTIDE SEQUENCE [LARGE SCALE GENOMIC DNA]</scope>
</reference>
<dbReference type="AlphaFoldDB" id="A0A2M6P027"/>
<name>A0A2M6P027_9BACT</name>
<dbReference type="EMBL" id="PFBW01000191">
    <property type="protein sequence ID" value="PIR77064.1"/>
    <property type="molecule type" value="Genomic_DNA"/>
</dbReference>
<dbReference type="SUPFAM" id="SSF51182">
    <property type="entry name" value="RmlC-like cupins"/>
    <property type="match status" value="1"/>
</dbReference>
<evidence type="ECO:0000313" key="1">
    <source>
        <dbReference type="EMBL" id="PIR77064.1"/>
    </source>
</evidence>
<dbReference type="Gene3D" id="2.60.120.10">
    <property type="entry name" value="Jelly Rolls"/>
    <property type="match status" value="1"/>
</dbReference>
<dbReference type="Proteomes" id="UP000228528">
    <property type="component" value="Unassembled WGS sequence"/>
</dbReference>
<proteinExistence type="predicted"/>
<dbReference type="InterPro" id="IPR011051">
    <property type="entry name" value="RmlC_Cupin_sf"/>
</dbReference>
<gene>
    <name evidence="1" type="ORF">COU30_04480</name>
</gene>